<dbReference type="PANTHER" id="PTHR24126">
    <property type="entry name" value="ANKYRIN REPEAT, PH AND SEC7 DOMAIN CONTAINING PROTEIN SECG-RELATED"/>
    <property type="match status" value="1"/>
</dbReference>
<evidence type="ECO:0000256" key="3">
    <source>
        <dbReference type="PROSITE-ProRule" id="PRU00023"/>
    </source>
</evidence>
<dbReference type="PROSITE" id="PS50088">
    <property type="entry name" value="ANK_REPEAT"/>
    <property type="match status" value="5"/>
</dbReference>
<keyword evidence="5" id="KW-1185">Reference proteome</keyword>
<comment type="caution">
    <text evidence="4">The sequence shown here is derived from an EMBL/GenBank/DDBJ whole genome shotgun (WGS) entry which is preliminary data.</text>
</comment>
<feature type="repeat" description="ANK" evidence="3">
    <location>
        <begin position="137"/>
        <end position="169"/>
    </location>
</feature>
<dbReference type="SUPFAM" id="SSF48403">
    <property type="entry name" value="Ankyrin repeat"/>
    <property type="match status" value="2"/>
</dbReference>
<proteinExistence type="predicted"/>
<evidence type="ECO:0000256" key="1">
    <source>
        <dbReference type="ARBA" id="ARBA00022737"/>
    </source>
</evidence>
<feature type="repeat" description="ANK" evidence="3">
    <location>
        <begin position="520"/>
        <end position="545"/>
    </location>
</feature>
<organism evidence="4 5">
    <name type="scientific">Tritrichomonas foetus</name>
    <dbReference type="NCBI Taxonomy" id="1144522"/>
    <lineage>
        <taxon>Eukaryota</taxon>
        <taxon>Metamonada</taxon>
        <taxon>Parabasalia</taxon>
        <taxon>Tritrichomonadida</taxon>
        <taxon>Tritrichomonadidae</taxon>
        <taxon>Tritrichomonas</taxon>
    </lineage>
</organism>
<dbReference type="SMART" id="SM00248">
    <property type="entry name" value="ANK"/>
    <property type="match status" value="13"/>
</dbReference>
<dbReference type="AlphaFoldDB" id="A0A1J4KYC1"/>
<keyword evidence="1" id="KW-0677">Repeat</keyword>
<evidence type="ECO:0000313" key="5">
    <source>
        <dbReference type="Proteomes" id="UP000179807"/>
    </source>
</evidence>
<evidence type="ECO:0000256" key="2">
    <source>
        <dbReference type="ARBA" id="ARBA00023043"/>
    </source>
</evidence>
<feature type="repeat" description="ANK" evidence="3">
    <location>
        <begin position="625"/>
        <end position="657"/>
    </location>
</feature>
<evidence type="ECO:0000313" key="4">
    <source>
        <dbReference type="EMBL" id="OHT16259.1"/>
    </source>
</evidence>
<dbReference type="OrthoDB" id="341259at2759"/>
<dbReference type="PANTHER" id="PTHR24126:SF14">
    <property type="entry name" value="ANK_REP_REGION DOMAIN-CONTAINING PROTEIN"/>
    <property type="match status" value="1"/>
</dbReference>
<dbReference type="Pfam" id="PF00023">
    <property type="entry name" value="Ank"/>
    <property type="match status" value="1"/>
</dbReference>
<dbReference type="InterPro" id="IPR036770">
    <property type="entry name" value="Ankyrin_rpt-contain_sf"/>
</dbReference>
<reference evidence="4" key="1">
    <citation type="submission" date="2016-10" db="EMBL/GenBank/DDBJ databases">
        <authorList>
            <person name="Benchimol M."/>
            <person name="Almeida L.G."/>
            <person name="Vasconcelos A.T."/>
            <person name="Perreira-Neves A."/>
            <person name="Rosa I.A."/>
            <person name="Tasca T."/>
            <person name="Bogo M.R."/>
            <person name="de Souza W."/>
        </authorList>
    </citation>
    <scope>NUCLEOTIDE SEQUENCE [LARGE SCALE GENOMIC DNA]</scope>
    <source>
        <strain evidence="4">K</strain>
    </source>
</reference>
<dbReference type="VEuPathDB" id="TrichDB:TRFO_13263"/>
<feature type="repeat" description="ANK" evidence="3">
    <location>
        <begin position="658"/>
        <end position="690"/>
    </location>
</feature>
<dbReference type="GeneID" id="94831835"/>
<feature type="repeat" description="ANK" evidence="3">
    <location>
        <begin position="104"/>
        <end position="136"/>
    </location>
</feature>
<gene>
    <name evidence="4" type="ORF">TRFO_13263</name>
</gene>
<name>A0A1J4KYC1_9EUKA</name>
<dbReference type="Pfam" id="PF12796">
    <property type="entry name" value="Ank_2"/>
    <property type="match status" value="3"/>
</dbReference>
<dbReference type="Proteomes" id="UP000179807">
    <property type="component" value="Unassembled WGS sequence"/>
</dbReference>
<keyword evidence="2 3" id="KW-0040">ANK repeat</keyword>
<dbReference type="PROSITE" id="PS50297">
    <property type="entry name" value="ANK_REP_REGION"/>
    <property type="match status" value="2"/>
</dbReference>
<dbReference type="InterPro" id="IPR002110">
    <property type="entry name" value="Ankyrin_rpt"/>
</dbReference>
<dbReference type="RefSeq" id="XP_068369395.1">
    <property type="nucleotide sequence ID" value="XM_068497131.1"/>
</dbReference>
<accession>A0A1J4KYC1</accession>
<dbReference type="EMBL" id="MLAK01000123">
    <property type="protein sequence ID" value="OHT16259.1"/>
    <property type="molecule type" value="Genomic_DNA"/>
</dbReference>
<protein>
    <submittedName>
        <fullName evidence="4">Uncharacterized protein</fullName>
    </submittedName>
</protein>
<dbReference type="Gene3D" id="1.25.40.20">
    <property type="entry name" value="Ankyrin repeat-containing domain"/>
    <property type="match status" value="4"/>
</dbReference>
<sequence length="698" mass="78208">MMFILIFYRTLLHYLSYENNPDLVKYLITNSFCEVSLDSDGNSPLHLAVKAKNYEIVSTYCELFGREIIEEKGENNSDAIELAQQNNDSKMVSLLESFLNDEQDGNMQLFDAASNGDLEAVKKFIENGDDINQISKQGYTPLGCAIYHDKVDVVKYLLGKRARTSIGSAIKIAVNRKNKQICDLIIKMTENINEFDENGLTFLDYTVADQFNPDLFISLIRRGAKLDQRNKHDQMSPFDILVEDRNIEAIDALCANKIPLDVPSRYSFTHAAASLKDTSFLTHIINSGGNVNFEFAGKLPLQAALHSILTSQDEKSAFEDIKLLLNPTSFEDLFGPALALLEYGADPKKCFMQAIKEKDQIAVFFYLIAGCHSTIFTQSSILINQLLKFFSPSNSIDSLARFFLKDNKLLILAARFSPPETLTQLIRKGYDIDAPDSNGMRPIHHAISACKFANVNVLIEYCAAIQSPNFSIPSLLHCVASNESMMYCKCPSKQFSYTLVDNFVKYLLQNGENIDISSIEGNTPLSLAIDHKNYRFAEVLLRNGAKNDWRLTVKYISNLIDEFPPESSNTFSDSDLIIGKSKLLTMMSPNNTFLATTYHPSSLLRLASLYFGINIDLNAIIDQTTKQTMLHIACKRHLLSFIRFLVLNGADVNATDKNGTSAIGQAIIDGQADVVEQLITQKLNLNLKDSKGISFFFF</sequence>